<reference evidence="2 3" key="1">
    <citation type="journal article" date="2010" name="DNA Res.">
        <title>Genome sequence of Kitasatospora setae NBRC 14216T: an evolutionary snapshot of the family Streptomycetaceae.</title>
        <authorList>
            <person name="Ichikawa N."/>
            <person name="Oguchi A."/>
            <person name="Ikeda H."/>
            <person name="Ishikawa J."/>
            <person name="Kitani S."/>
            <person name="Watanabe Y."/>
            <person name="Nakamura S."/>
            <person name="Katano Y."/>
            <person name="Kishi E."/>
            <person name="Sasagawa M."/>
            <person name="Ankai A."/>
            <person name="Fukui S."/>
            <person name="Hashimoto Y."/>
            <person name="Kamata S."/>
            <person name="Otoguro M."/>
            <person name="Tanikawa S."/>
            <person name="Nihira T."/>
            <person name="Horinouchi S."/>
            <person name="Ohnishi Y."/>
            <person name="Hayakawa M."/>
            <person name="Kuzuyama T."/>
            <person name="Arisawa A."/>
            <person name="Nomoto F."/>
            <person name="Miura H."/>
            <person name="Takahashi Y."/>
            <person name="Fujita N."/>
        </authorList>
    </citation>
    <scope>NUCLEOTIDE SEQUENCE [LARGE SCALE GENOMIC DNA]</scope>
    <source>
        <strain evidence="3">ATCC 33774 / DSM 43861 / JCM 3304 / KCC A-0304 / NBRC 14216 / KM-6054</strain>
    </source>
</reference>
<dbReference type="HOGENOM" id="CLU_389217_0_0_11"/>
<dbReference type="PATRIC" id="fig|452652.3.peg.1779"/>
<accession>E4N8R6</accession>
<feature type="compositionally biased region" description="Basic residues" evidence="1">
    <location>
        <begin position="330"/>
        <end position="340"/>
    </location>
</feature>
<feature type="compositionally biased region" description="Basic and acidic residues" evidence="1">
    <location>
        <begin position="438"/>
        <end position="447"/>
    </location>
</feature>
<proteinExistence type="predicted"/>
<feature type="compositionally biased region" description="Basic and acidic residues" evidence="1">
    <location>
        <begin position="254"/>
        <end position="276"/>
    </location>
</feature>
<dbReference type="AlphaFoldDB" id="E4N8R6"/>
<keyword evidence="3" id="KW-1185">Reference proteome</keyword>
<feature type="compositionally biased region" description="Basic residues" evidence="1">
    <location>
        <begin position="380"/>
        <end position="408"/>
    </location>
</feature>
<sequence length="709" mass="74858">MLGFRTAERRSGVPLDSYPPGPLVLVVDDLHTADPLSVETLADLLRHPPRPSTLFVLGYRDRQNTGALLRALGGRAVEMPVEHLHLEPLLEQDYDELLAGAATAVTRRRLHRESGGNPEYLRVLSAEQSLSTAPLNGGPVPRPSRSDCYAAFDKELAPPAPETRGVAEAAAVLGDESEVGLVAELLGLPPATVLGAIGVLSRRDLIRPVVPGRYFAFRHPVVRRAVHHSGELGRRGVRAGAGPARRAVRRPRRPGGDRAVGERRAGRLAGRPERRLLLARHGVARAAPGGRARPAAGPADAAAGRGAGPVRAAAGLPPPDAPDLGAAPRRGPRRARRRGRLAGQGAAAAGPPGGDRRAPAPRAGGPRRGGHPGLRDAHVRGVHRAAAPRRPGRRLPGRRRGAGRRRPAPRPAAARLRAGGDGDGRQRERAARSGPGPPRERHRDAGRHAGRRTLAQSLDATVWIGWSGVLLERWDDALRHFHKGAEFAARSGSRLFLPHLLAGQAYVLCERARLAEARSAAEHAVYLAELSGSPEALVHTYAVLAYVDIARGRRPEALASARKAVVEPPRSAGGWKRMMALRALSGAKLLDGDAEGCLALVAEAGGPDLPQAGAGSRVAWYELLTRAALALGQFEAAAARLGGPGRYALAELARAQVLSAGRREDVVPTAQQAVQGLEPAGRSLDALRARVVLGRRCGSRAGPRRPGGS</sequence>
<dbReference type="Proteomes" id="UP000007076">
    <property type="component" value="Chromosome"/>
</dbReference>
<evidence type="ECO:0000313" key="3">
    <source>
        <dbReference type="Proteomes" id="UP000007076"/>
    </source>
</evidence>
<feature type="compositionally biased region" description="Basic and acidic residues" evidence="1">
    <location>
        <begin position="418"/>
        <end position="431"/>
    </location>
</feature>
<feature type="compositionally biased region" description="Low complexity" evidence="1">
    <location>
        <begin position="279"/>
        <end position="315"/>
    </location>
</feature>
<dbReference type="KEGG" id="ksk:KSE_17730"/>
<dbReference type="EMBL" id="AP010968">
    <property type="protein sequence ID" value="BAJ27597.1"/>
    <property type="molecule type" value="Genomic_DNA"/>
</dbReference>
<organism evidence="2 3">
    <name type="scientific">Kitasatospora setae (strain ATCC 33774 / DSM 43861 / JCM 3304 / KCC A-0304 / NBRC 14216 / KM-6054)</name>
    <name type="common">Streptomyces setae</name>
    <dbReference type="NCBI Taxonomy" id="452652"/>
    <lineage>
        <taxon>Bacteria</taxon>
        <taxon>Bacillati</taxon>
        <taxon>Actinomycetota</taxon>
        <taxon>Actinomycetes</taxon>
        <taxon>Kitasatosporales</taxon>
        <taxon>Streptomycetaceae</taxon>
        <taxon>Kitasatospora</taxon>
    </lineage>
</organism>
<name>E4N8R6_KITSK</name>
<dbReference type="SUPFAM" id="SSF48452">
    <property type="entry name" value="TPR-like"/>
    <property type="match status" value="1"/>
</dbReference>
<dbReference type="InterPro" id="IPR011990">
    <property type="entry name" value="TPR-like_helical_dom_sf"/>
</dbReference>
<dbReference type="Gene3D" id="1.25.40.10">
    <property type="entry name" value="Tetratricopeptide repeat domain"/>
    <property type="match status" value="1"/>
</dbReference>
<gene>
    <name evidence="2" type="ordered locus">KSE_17730</name>
</gene>
<feature type="region of interest" description="Disordered" evidence="1">
    <location>
        <begin position="233"/>
        <end position="448"/>
    </location>
</feature>
<dbReference type="eggNOG" id="COG0457">
    <property type="taxonomic scope" value="Bacteria"/>
</dbReference>
<evidence type="ECO:0000313" key="2">
    <source>
        <dbReference type="EMBL" id="BAJ27597.1"/>
    </source>
</evidence>
<feature type="compositionally biased region" description="Low complexity" evidence="1">
    <location>
        <begin position="341"/>
        <end position="350"/>
    </location>
</feature>
<evidence type="ECO:0000256" key="1">
    <source>
        <dbReference type="SAM" id="MobiDB-lite"/>
    </source>
</evidence>
<protein>
    <submittedName>
        <fullName evidence="2">Uncharacterized protein</fullName>
    </submittedName>
</protein>
<dbReference type="STRING" id="452652.KSE_17730"/>